<dbReference type="STRING" id="683260.SAMN05421874_111122"/>
<keyword evidence="6" id="KW-1185">Reference proteome</keyword>
<accession>A0A1G9ETC8</accession>
<dbReference type="CDD" id="cd02440">
    <property type="entry name" value="AdoMet_MTases"/>
    <property type="match status" value="1"/>
</dbReference>
<dbReference type="PANTHER" id="PTHR44942:SF4">
    <property type="entry name" value="METHYLTRANSFERASE TYPE 11 DOMAIN-CONTAINING PROTEIN"/>
    <property type="match status" value="1"/>
</dbReference>
<evidence type="ECO:0000256" key="1">
    <source>
        <dbReference type="ARBA" id="ARBA00008361"/>
    </source>
</evidence>
<proteinExistence type="inferred from homology"/>
<dbReference type="PANTHER" id="PTHR44942">
    <property type="entry name" value="METHYLTRANSF_11 DOMAIN-CONTAINING PROTEIN"/>
    <property type="match status" value="1"/>
</dbReference>
<organism evidence="5 6">
    <name type="scientific">Nonomuraea maritima</name>
    <dbReference type="NCBI Taxonomy" id="683260"/>
    <lineage>
        <taxon>Bacteria</taxon>
        <taxon>Bacillati</taxon>
        <taxon>Actinomycetota</taxon>
        <taxon>Actinomycetes</taxon>
        <taxon>Streptosporangiales</taxon>
        <taxon>Streptosporangiaceae</taxon>
        <taxon>Nonomuraea</taxon>
    </lineage>
</organism>
<comment type="similarity">
    <text evidence="1">Belongs to the methyltransferase superfamily.</text>
</comment>
<dbReference type="EMBL" id="FNFB01000011">
    <property type="protein sequence ID" value="SDK79321.1"/>
    <property type="molecule type" value="Genomic_DNA"/>
</dbReference>
<dbReference type="Proteomes" id="UP000198683">
    <property type="component" value="Unassembled WGS sequence"/>
</dbReference>
<keyword evidence="2 5" id="KW-0489">Methyltransferase</keyword>
<evidence type="ECO:0000259" key="4">
    <source>
        <dbReference type="Pfam" id="PF08241"/>
    </source>
</evidence>
<feature type="domain" description="Methyltransferase type 11" evidence="4">
    <location>
        <begin position="3"/>
        <end position="83"/>
    </location>
</feature>
<sequence length="161" mass="17953">MLARELRRLVPHVTGLDPHEPSIEQARRQPGDVEYVVGDVLRHPFEPGSFDVVACVATLHHMDAAAGLARMRELVRPGGVLVVIGCARSSMPRDLPRELAAVAGNAVLRAGRTYWEHPSPVLWPPPVTYGQMRELAAELLPGSVYRRHLLWRYSITWRAPS</sequence>
<dbReference type="SUPFAM" id="SSF53335">
    <property type="entry name" value="S-adenosyl-L-methionine-dependent methyltransferases"/>
    <property type="match status" value="1"/>
</dbReference>
<gene>
    <name evidence="5" type="ORF">SAMN05421874_111122</name>
</gene>
<dbReference type="InterPro" id="IPR051052">
    <property type="entry name" value="Diverse_substrate_MTase"/>
</dbReference>
<protein>
    <submittedName>
        <fullName evidence="5">Methyltransferase domain-containing protein</fullName>
    </submittedName>
</protein>
<dbReference type="Gene3D" id="3.40.50.150">
    <property type="entry name" value="Vaccinia Virus protein VP39"/>
    <property type="match status" value="1"/>
</dbReference>
<evidence type="ECO:0000313" key="6">
    <source>
        <dbReference type="Proteomes" id="UP000198683"/>
    </source>
</evidence>
<evidence type="ECO:0000313" key="5">
    <source>
        <dbReference type="EMBL" id="SDK79321.1"/>
    </source>
</evidence>
<dbReference type="RefSeq" id="WP_245740347.1">
    <property type="nucleotide sequence ID" value="NZ_FNFB01000011.1"/>
</dbReference>
<dbReference type="GO" id="GO:0032259">
    <property type="term" value="P:methylation"/>
    <property type="evidence" value="ECO:0007669"/>
    <property type="project" value="UniProtKB-KW"/>
</dbReference>
<reference evidence="5 6" key="1">
    <citation type="submission" date="2016-10" db="EMBL/GenBank/DDBJ databases">
        <authorList>
            <person name="de Groot N.N."/>
        </authorList>
    </citation>
    <scope>NUCLEOTIDE SEQUENCE [LARGE SCALE GENOMIC DNA]</scope>
    <source>
        <strain evidence="5 6">CGMCC 4.5681</strain>
    </source>
</reference>
<dbReference type="InterPro" id="IPR029063">
    <property type="entry name" value="SAM-dependent_MTases_sf"/>
</dbReference>
<dbReference type="InterPro" id="IPR013216">
    <property type="entry name" value="Methyltransf_11"/>
</dbReference>
<evidence type="ECO:0000256" key="3">
    <source>
        <dbReference type="ARBA" id="ARBA00022679"/>
    </source>
</evidence>
<dbReference type="GO" id="GO:0008757">
    <property type="term" value="F:S-adenosylmethionine-dependent methyltransferase activity"/>
    <property type="evidence" value="ECO:0007669"/>
    <property type="project" value="InterPro"/>
</dbReference>
<name>A0A1G9ETC8_9ACTN</name>
<dbReference type="AlphaFoldDB" id="A0A1G9ETC8"/>
<evidence type="ECO:0000256" key="2">
    <source>
        <dbReference type="ARBA" id="ARBA00022603"/>
    </source>
</evidence>
<keyword evidence="3 5" id="KW-0808">Transferase</keyword>
<dbReference type="Pfam" id="PF08241">
    <property type="entry name" value="Methyltransf_11"/>
    <property type="match status" value="1"/>
</dbReference>